<evidence type="ECO:0000259" key="2">
    <source>
        <dbReference type="Pfam" id="PF10441"/>
    </source>
</evidence>
<feature type="compositionally biased region" description="Basic and acidic residues" evidence="1">
    <location>
        <begin position="71"/>
        <end position="87"/>
    </location>
</feature>
<feature type="compositionally biased region" description="Acidic residues" evidence="1">
    <location>
        <begin position="1780"/>
        <end position="1791"/>
    </location>
</feature>
<dbReference type="InterPro" id="IPR052609">
    <property type="entry name" value="Ribosome_Biogenesis_Reg"/>
</dbReference>
<feature type="region of interest" description="Disordered" evidence="1">
    <location>
        <begin position="1"/>
        <end position="133"/>
    </location>
</feature>
<dbReference type="PANTHER" id="PTHR15682">
    <property type="entry name" value="UNHEALTHY RIBOSOME BIOGENESIS PROTEIN 2 HOMOLOG"/>
    <property type="match status" value="1"/>
</dbReference>
<protein>
    <recommendedName>
        <fullName evidence="2">Nucleolar 27S pre-rRNA processing Urb2/Npa2 C-terminal domain-containing protein</fullName>
    </recommendedName>
</protein>
<organism evidence="3 4">
    <name type="scientific">Marchantia polymorpha</name>
    <name type="common">Common liverwort</name>
    <name type="synonym">Marchantia aquatica</name>
    <dbReference type="NCBI Taxonomy" id="3197"/>
    <lineage>
        <taxon>Eukaryota</taxon>
        <taxon>Viridiplantae</taxon>
        <taxon>Streptophyta</taxon>
        <taxon>Embryophyta</taxon>
        <taxon>Marchantiophyta</taxon>
        <taxon>Marchantiopsida</taxon>
        <taxon>Marchantiidae</taxon>
        <taxon>Marchantiales</taxon>
        <taxon>Marchantiaceae</taxon>
        <taxon>Marchantia</taxon>
    </lineage>
</organism>
<dbReference type="EMBL" id="KZ772721">
    <property type="protein sequence ID" value="PTQ38752.1"/>
    <property type="molecule type" value="Genomic_DNA"/>
</dbReference>
<dbReference type="Proteomes" id="UP000244005">
    <property type="component" value="Unassembled WGS sequence"/>
</dbReference>
<dbReference type="Pfam" id="PF10441">
    <property type="entry name" value="Urb2"/>
    <property type="match status" value="1"/>
</dbReference>
<evidence type="ECO:0000313" key="3">
    <source>
        <dbReference type="EMBL" id="PTQ38752.1"/>
    </source>
</evidence>
<dbReference type="InterPro" id="IPR018849">
    <property type="entry name" value="Urb2/Npa2_C"/>
</dbReference>
<evidence type="ECO:0000313" key="4">
    <source>
        <dbReference type="Proteomes" id="UP000244005"/>
    </source>
</evidence>
<name>A0A2R6WY17_MARPO</name>
<feature type="region of interest" description="Disordered" evidence="1">
    <location>
        <begin position="1724"/>
        <end position="1791"/>
    </location>
</feature>
<proteinExistence type="predicted"/>
<evidence type="ECO:0000256" key="1">
    <source>
        <dbReference type="SAM" id="MobiDB-lite"/>
    </source>
</evidence>
<dbReference type="Gramene" id="Mp3g19910.1">
    <property type="protein sequence ID" value="Mp3g19910.1.cds"/>
    <property type="gene ID" value="Mp3g19910"/>
</dbReference>
<dbReference type="GO" id="GO:0042254">
    <property type="term" value="P:ribosome biogenesis"/>
    <property type="evidence" value="ECO:0000318"/>
    <property type="project" value="GO_Central"/>
</dbReference>
<dbReference type="GO" id="GO:0005730">
    <property type="term" value="C:nucleolus"/>
    <property type="evidence" value="ECO:0000318"/>
    <property type="project" value="GO_Central"/>
</dbReference>
<keyword evidence="4" id="KW-1185">Reference proteome</keyword>
<accession>A0A2R6WY17</accession>
<dbReference type="PANTHER" id="PTHR15682:SF2">
    <property type="entry name" value="UNHEALTHY RIBOSOME BIOGENESIS PROTEIN 2 HOMOLOG"/>
    <property type="match status" value="1"/>
</dbReference>
<feature type="compositionally biased region" description="Acidic residues" evidence="1">
    <location>
        <begin position="1749"/>
        <end position="1763"/>
    </location>
</feature>
<sequence>MQSTKKISRRKRPRDLHESVQNLSEGVSPGGEKNAGDSEGFHTPVRGKRRDGGGAIHNIEVSEKNGVSSNHESHRISAKKQLAESPERKKRKKQNGFEGNSPKQSGIESEKSSAGVSTMQVDHEESNGHCDGGIGSAAVKADVSPTGPISNLALVRMLQNTKISKPSKIEAAYRFIKDEGKMLSTKADRVNARAQIRKADSMPMPQFVSFLFEWAQNAILWSSKPQTISKLSAASAEGGLTTCPPHLDYRYWGILSWCISSGNLPLSASLSPGLLRSLDQYVRNGASVDDTSATDSSTKGTWMNEDSVRSIEVLLFANQRSFRPDLDHWVSLAVTALARLSSWKTVTIAPHHEIILSHRLFVRILEAFSGFIAIHPNRKKTFVSLVDNLLEPLLLAHGLFNLPSHQQPHFLLTGDLILWKNRLLKALEEILEKGLFHPAHTGFFHGVCTFLSGKVDSTSEMKEDLKKGGRPRKGDEDKDMVSYQKLMFRKLDQIRKMRVESALTELGWIFEAYSRSLKIHQAADALDFFGVNTKGKLQNSSSNVNTEKIVEVTEEGTGKVADSSAGGPRSVEKKDQNREARFTVFAELTGPVLTDLQACWSSPEVSFSYEHLSTAQILLRAFNSLLKAAVTEGTYVPTEDSAKHTHFTFLKKCFSVVTDFGNLLPVLLNGSDTDEATFEDGDRQSQGSLVEGNQNRRKLRSSIVSLLREIIVATTHLLEMEYRVAENFLEDVWFILLHGAAFNEPSVKHKTADRESTGTASQAAVRVACQIISTYSDLRQVDRALFTLCGTLRNFIHPPSKLASQDGTSSRYAPRNFGSNLGASGFLVCAQLFLSAVARAMRSLPEGQVAEFIRLLTGDSLESITAIENSMKYMQEGLDGAEDGSTNTALFEMGFVELYSCMLENVNITATNSLLCCKAVSSFMRGVVVTNMSELIDSCLDTENSKQRGASSLDNCRRGMSGKEEKDVEGSLRTWHVILKLRLFMSSRSLHTQCLRLMPPKAVRKANLALGGYFIDYHKLDVENVATSLNAGMFFSAVGRSSVKVSDFLAGLKAKVNDNELVECPALQYCLDCIAIQSLVDLARHVEAVSFLVMKYGEISPILNEERGANRILSEGNEAPSPPKAEDVDFEILRKLQKLHKSMKQESRKLAKTLLQGLPPISGAWQLESSLFATVANWPTENAKDQSRTSTTCPEGNWEQLAWDHVDATLTAESLHVRRWRLLCQTFDVWAKYAADKDLKKFLICLLACSVMTTSAHVASRQGDGGLPRPEVTGMQKIANDLLSNSLFFEEESIRRFFASSFLEALKSSVCSAFGNWPFEWYTSDDSLDKEVLFRVATEWSDLVEAQIGEEDEEKDLEVLLRSKSLTKKRKKWKLDSFELNVDAIRNCVSLVDQLSILPSGYLTSTEASRCAYALQCLERLLVQSILQEQLTALDLQQGRHKTVSGDFSTVFAVLEGLSSCRSALLVLTSSGTVCSNDNVCTLLTVLSGSFALVKWPSQSLHAAATCFVDVVERSKLSDNEKLNKLSLGEELLHVALKRTASLFTYICEENLRLEEGNVHAALSGGALASSDGKEHSSKVAANGDCAVFVKHPNGLYELLRLQATKIDQLVQKRGNVELSSHSATMEAAGGRCLRDFKSCYAGLAIATSLCSYFWTLVSSGEKSVKGSPVLENRVMLLLNSSGNINALGHILMRTLVRALVPDGSHAMLIVGEADVDRNLQSTDSHVDGRLEANSVQAINEGEVNMKDQDEDEEGSDDDDSEIASDSLAPPKEDTRHGIEEEDDDDEEQMDAMQDEVVLKEEEEENVTSALNLAEAEFSKNSSVQRVALSTLLEGSSTEMCNLIGELYLAAAGYLKFEAFRLSRSTDKSKCSGCLPPGGDVLLGAGCWILLKAAERMRSGQCSGFGWLVGVVKYIESVEALLPHVKSFLTPAAFNKLFTIHIYLLGSLSPAENDHRRESQPLDVIDQLELSTPIDMLSDGVTKGEAKGASDFVLREAVRSSLGLLMKTAPRHHSVLALQAITRALVGASEDYKSSSGLELCADETGKVGRGVAAGVQSLSIALESISGTKRLRLLANHFKEFSGAILNLIERLTGPKMFYDNEIVHHDKAPREGQVGMVQSGSVILRCIQIMTSVACRENIYPLKACHVALALHCPARIFSPVFQSGLSKHRTIKTFLAYDQSGATNTEKVVMTRLRIGTDLEVKLYVACCRLLCGLIRHRRRESGHCIALLGDSARVLLHCLEASYWPMSDGPSRLWSTQMATYCATWLRRIYEEMGEHKETLGKYCCHILSDYLSVLSGHDTYAVGLMREVEAALRPGAYVLVDACSANDLQQLHASLGEGPRRNALLALRREYTQQFKYTGKV</sequence>
<feature type="compositionally biased region" description="Polar residues" evidence="1">
    <location>
        <begin position="97"/>
        <end position="120"/>
    </location>
</feature>
<dbReference type="OMA" id="CLDYRCW"/>
<dbReference type="OrthoDB" id="160374at2759"/>
<gene>
    <name evidence="3" type="ORF">MARPO_0049s0043</name>
</gene>
<feature type="compositionally biased region" description="Basic residues" evidence="1">
    <location>
        <begin position="1"/>
        <end position="14"/>
    </location>
</feature>
<reference evidence="4" key="1">
    <citation type="journal article" date="2017" name="Cell">
        <title>Insights into land plant evolution garnered from the Marchantia polymorpha genome.</title>
        <authorList>
            <person name="Bowman J.L."/>
            <person name="Kohchi T."/>
            <person name="Yamato K.T."/>
            <person name="Jenkins J."/>
            <person name="Shu S."/>
            <person name="Ishizaki K."/>
            <person name="Yamaoka S."/>
            <person name="Nishihama R."/>
            <person name="Nakamura Y."/>
            <person name="Berger F."/>
            <person name="Adam C."/>
            <person name="Aki S.S."/>
            <person name="Althoff F."/>
            <person name="Araki T."/>
            <person name="Arteaga-Vazquez M.A."/>
            <person name="Balasubrmanian S."/>
            <person name="Barry K."/>
            <person name="Bauer D."/>
            <person name="Boehm C.R."/>
            <person name="Briginshaw L."/>
            <person name="Caballero-Perez J."/>
            <person name="Catarino B."/>
            <person name="Chen F."/>
            <person name="Chiyoda S."/>
            <person name="Chovatia M."/>
            <person name="Davies K.M."/>
            <person name="Delmans M."/>
            <person name="Demura T."/>
            <person name="Dierschke T."/>
            <person name="Dolan L."/>
            <person name="Dorantes-Acosta A.E."/>
            <person name="Eklund D.M."/>
            <person name="Florent S.N."/>
            <person name="Flores-Sandoval E."/>
            <person name="Fujiyama A."/>
            <person name="Fukuzawa H."/>
            <person name="Galik B."/>
            <person name="Grimanelli D."/>
            <person name="Grimwood J."/>
            <person name="Grossniklaus U."/>
            <person name="Hamada T."/>
            <person name="Haseloff J."/>
            <person name="Hetherington A.J."/>
            <person name="Higo A."/>
            <person name="Hirakawa Y."/>
            <person name="Hundley H.N."/>
            <person name="Ikeda Y."/>
            <person name="Inoue K."/>
            <person name="Inoue S.I."/>
            <person name="Ishida S."/>
            <person name="Jia Q."/>
            <person name="Kakita M."/>
            <person name="Kanazawa T."/>
            <person name="Kawai Y."/>
            <person name="Kawashima T."/>
            <person name="Kennedy M."/>
            <person name="Kinose K."/>
            <person name="Kinoshita T."/>
            <person name="Kohara Y."/>
            <person name="Koide E."/>
            <person name="Komatsu K."/>
            <person name="Kopischke S."/>
            <person name="Kubo M."/>
            <person name="Kyozuka J."/>
            <person name="Lagercrantz U."/>
            <person name="Lin S.S."/>
            <person name="Lindquist E."/>
            <person name="Lipzen A.M."/>
            <person name="Lu C.W."/>
            <person name="De Luna E."/>
            <person name="Martienssen R.A."/>
            <person name="Minamino N."/>
            <person name="Mizutani M."/>
            <person name="Mizutani M."/>
            <person name="Mochizuki N."/>
            <person name="Monte I."/>
            <person name="Mosher R."/>
            <person name="Nagasaki H."/>
            <person name="Nakagami H."/>
            <person name="Naramoto S."/>
            <person name="Nishitani K."/>
            <person name="Ohtani M."/>
            <person name="Okamoto T."/>
            <person name="Okumura M."/>
            <person name="Phillips J."/>
            <person name="Pollak B."/>
            <person name="Reinders A."/>
            <person name="Rovekamp M."/>
            <person name="Sano R."/>
            <person name="Sawa S."/>
            <person name="Schmid M.W."/>
            <person name="Shirakawa M."/>
            <person name="Solano R."/>
            <person name="Spunde A."/>
            <person name="Suetsugu N."/>
            <person name="Sugano S."/>
            <person name="Sugiyama A."/>
            <person name="Sun R."/>
            <person name="Suzuki Y."/>
            <person name="Takenaka M."/>
            <person name="Takezawa D."/>
            <person name="Tomogane H."/>
            <person name="Tsuzuki M."/>
            <person name="Ueda T."/>
            <person name="Umeda M."/>
            <person name="Ward J.M."/>
            <person name="Watanabe Y."/>
            <person name="Yazaki K."/>
            <person name="Yokoyama R."/>
            <person name="Yoshitake Y."/>
            <person name="Yotsui I."/>
            <person name="Zachgo S."/>
            <person name="Schmutz J."/>
        </authorList>
    </citation>
    <scope>NUCLEOTIDE SEQUENCE [LARGE SCALE GENOMIC DNA]</scope>
    <source>
        <strain evidence="4">Tak-1</strain>
    </source>
</reference>
<feature type="domain" description="Nucleolar 27S pre-rRNA processing Urb2/Npa2 C-terminal" evidence="2">
    <location>
        <begin position="2128"/>
        <end position="2365"/>
    </location>
</feature>